<evidence type="ECO:0000313" key="3">
    <source>
        <dbReference type="EMBL" id="SPO29397.1"/>
    </source>
</evidence>
<evidence type="ECO:0000256" key="2">
    <source>
        <dbReference type="SAM" id="SignalP"/>
    </source>
</evidence>
<dbReference type="Proteomes" id="UP000324022">
    <property type="component" value="Unassembled WGS sequence"/>
</dbReference>
<feature type="compositionally biased region" description="Low complexity" evidence="1">
    <location>
        <begin position="38"/>
        <end position="48"/>
    </location>
</feature>
<dbReference type="AlphaFoldDB" id="A0A5C3EI90"/>
<feature type="region of interest" description="Disordered" evidence="1">
    <location>
        <begin position="23"/>
        <end position="64"/>
    </location>
</feature>
<feature type="signal peptide" evidence="2">
    <location>
        <begin position="1"/>
        <end position="18"/>
    </location>
</feature>
<organism evidence="3 4">
    <name type="scientific">Ustilago trichophora</name>
    <dbReference type="NCBI Taxonomy" id="86804"/>
    <lineage>
        <taxon>Eukaryota</taxon>
        <taxon>Fungi</taxon>
        <taxon>Dikarya</taxon>
        <taxon>Basidiomycota</taxon>
        <taxon>Ustilaginomycotina</taxon>
        <taxon>Ustilaginomycetes</taxon>
        <taxon>Ustilaginales</taxon>
        <taxon>Ustilaginaceae</taxon>
        <taxon>Ustilago</taxon>
    </lineage>
</organism>
<keyword evidence="4" id="KW-1185">Reference proteome</keyword>
<evidence type="ECO:0008006" key="5">
    <source>
        <dbReference type="Google" id="ProtNLM"/>
    </source>
</evidence>
<dbReference type="EMBL" id="OOIN01000028">
    <property type="protein sequence ID" value="SPO29397.1"/>
    <property type="molecule type" value="Genomic_DNA"/>
</dbReference>
<reference evidence="3 4" key="1">
    <citation type="submission" date="2018-03" db="EMBL/GenBank/DDBJ databases">
        <authorList>
            <person name="Guldener U."/>
        </authorList>
    </citation>
    <scope>NUCLEOTIDE SEQUENCE [LARGE SCALE GENOMIC DNA]</scope>
    <source>
        <strain evidence="3 4">NBRC100155</strain>
    </source>
</reference>
<feature type="chain" id="PRO_5022922891" description="Secreted protein" evidence="2">
    <location>
        <begin position="19"/>
        <end position="213"/>
    </location>
</feature>
<accession>A0A5C3EI90</accession>
<gene>
    <name evidence="3" type="ORF">UTRI_04875_B</name>
</gene>
<name>A0A5C3EI90_9BASI</name>
<proteinExistence type="predicted"/>
<keyword evidence="2" id="KW-0732">Signal</keyword>
<evidence type="ECO:0000313" key="4">
    <source>
        <dbReference type="Proteomes" id="UP000324022"/>
    </source>
</evidence>
<protein>
    <recommendedName>
        <fullName evidence="5">Secreted protein</fullName>
    </recommendedName>
</protein>
<sequence>MLWLFAVVALQLLTLCRAAPTSSASASERALSDERPSESSGEVSGEMSIPQGMRGRKRPTPPPPVLTLDFELSQIESAPKLGIQPSKRLSMGSPSQVHSPPYQTLMDDPTRLFDMRSVGQIQASSHRQHGLGPTSQLLASVMYPPHPPLPPAAWRRAATPGGYADWWLRYRVAHNGPPPAMFRVSPGSGTTEFVPEEYSRYAKRVQALDNLRK</sequence>
<evidence type="ECO:0000256" key="1">
    <source>
        <dbReference type="SAM" id="MobiDB-lite"/>
    </source>
</evidence>